<name>Q22HI7_TETTS</name>
<evidence type="ECO:0000313" key="2">
    <source>
        <dbReference type="EMBL" id="EAR84714.1"/>
    </source>
</evidence>
<dbReference type="STRING" id="312017.Q22HI7"/>
<feature type="coiled-coil region" evidence="1">
    <location>
        <begin position="401"/>
        <end position="468"/>
    </location>
</feature>
<sequence>MSYKLNNSNTFSPLRANKSIPSLGGGINIRDTDAYSTMIVEDLLQGANEWRNIQDIIRLTLRALTDVVKAQSDTIREIERQLPTKASKSEMNTQLAQKANITEVSRTIAEIAQGIDNKICYDDLQLMLKDFVSKNDLQYQLSSKVNIEEVRSLLQTKASNMDLKQELQLLNVKFEELQREFAKKAATNVQHKDIEYVISQLELKANVQDVNEALETKANKASVSNALHRKANKVDIENQYAKKQDIANIGNLLNNMDEKAEYSSIEKIMQILNNKVDKSDFAQLCNTLDQQGGDPKEVQLLKNEFSSFKSNFSQIDRQLGLDKIRADINGLDQTIQALIQNNLGGVQSDKVLLSLEKKCDVSQAFDLVNKAKNDFQDSLIKIQDEQSKSQQIFTDKYFKILESVKDEIINLKDQLNHSNEERYQTEQQLTDYIKQQSELVQSDLMQEIDKVYNELDEVRKQIDDVSSLKIDKKEHGEFKSKVMGILEDKVDLSEVQQALNVCQADISARFVEYKEEMKLKLKNVEGDILNAVSKKANLQDIQDILNSKVDASMVQQIISKRANSKEVEALRVIVDKISVDIEEKLTVNDFENHVLQTKNALDAIQKDMILKANIKDVCALLDTKANIDDMNKALTEIYKDLDSKSSQEDLNIIINDQAIINESLCTENIVGRWTWKSQNLKQGNLVPWESQVVNTLPDNFQWEKDKSYIMCVTPGLYQVSFGFFCSKKPSIQLLVNGELAISTLGNEGHTVNQKFINYGNHPSGNITGMTLNEFLVLPERARISIIYEGDFGAEGFLGLKRL</sequence>
<dbReference type="PANTHER" id="PTHR40131">
    <property type="entry name" value="C1Q DOMAIN-CONTAINING PROTEIN"/>
    <property type="match status" value="1"/>
</dbReference>
<gene>
    <name evidence="2" type="ORF">TTHERM_00637160</name>
</gene>
<dbReference type="AlphaFoldDB" id="Q22HI7"/>
<dbReference type="InParanoid" id="Q22HI7"/>
<dbReference type="Proteomes" id="UP000009168">
    <property type="component" value="Unassembled WGS sequence"/>
</dbReference>
<dbReference type="eggNOG" id="ENOG502S58W">
    <property type="taxonomic scope" value="Eukaryota"/>
</dbReference>
<dbReference type="EMBL" id="GG662588">
    <property type="protein sequence ID" value="EAR84714.1"/>
    <property type="molecule type" value="Genomic_DNA"/>
</dbReference>
<dbReference type="PANTHER" id="PTHR40131:SF1">
    <property type="entry name" value="C1Q DOMAIN-CONTAINING PROTEIN"/>
    <property type="match status" value="1"/>
</dbReference>
<dbReference type="HOGENOM" id="CLU_351108_0_0_1"/>
<dbReference type="RefSeq" id="XP_001032377.1">
    <property type="nucleotide sequence ID" value="XM_001032377.1"/>
</dbReference>
<proteinExistence type="predicted"/>
<dbReference type="OrthoDB" id="65833at2759"/>
<accession>Q22HI7</accession>
<evidence type="ECO:0008006" key="4">
    <source>
        <dbReference type="Google" id="ProtNLM"/>
    </source>
</evidence>
<evidence type="ECO:0000313" key="3">
    <source>
        <dbReference type="Proteomes" id="UP000009168"/>
    </source>
</evidence>
<reference evidence="3" key="1">
    <citation type="journal article" date="2006" name="PLoS Biol.">
        <title>Macronuclear genome sequence of the ciliate Tetrahymena thermophila, a model eukaryote.</title>
        <authorList>
            <person name="Eisen J.A."/>
            <person name="Coyne R.S."/>
            <person name="Wu M."/>
            <person name="Wu D."/>
            <person name="Thiagarajan M."/>
            <person name="Wortman J.R."/>
            <person name="Badger J.H."/>
            <person name="Ren Q."/>
            <person name="Amedeo P."/>
            <person name="Jones K.M."/>
            <person name="Tallon L.J."/>
            <person name="Delcher A.L."/>
            <person name="Salzberg S.L."/>
            <person name="Silva J.C."/>
            <person name="Haas B.J."/>
            <person name="Majoros W.H."/>
            <person name="Farzad M."/>
            <person name="Carlton J.M."/>
            <person name="Smith R.K. Jr."/>
            <person name="Garg J."/>
            <person name="Pearlman R.E."/>
            <person name="Karrer K.M."/>
            <person name="Sun L."/>
            <person name="Manning G."/>
            <person name="Elde N.C."/>
            <person name="Turkewitz A.P."/>
            <person name="Asai D.J."/>
            <person name="Wilkes D.E."/>
            <person name="Wang Y."/>
            <person name="Cai H."/>
            <person name="Collins K."/>
            <person name="Stewart B.A."/>
            <person name="Lee S.R."/>
            <person name="Wilamowska K."/>
            <person name="Weinberg Z."/>
            <person name="Ruzzo W.L."/>
            <person name="Wloga D."/>
            <person name="Gaertig J."/>
            <person name="Frankel J."/>
            <person name="Tsao C.-C."/>
            <person name="Gorovsky M.A."/>
            <person name="Keeling P.J."/>
            <person name="Waller R.F."/>
            <person name="Patron N.J."/>
            <person name="Cherry J.M."/>
            <person name="Stover N.A."/>
            <person name="Krieger C.J."/>
            <person name="del Toro C."/>
            <person name="Ryder H.F."/>
            <person name="Williamson S.C."/>
            <person name="Barbeau R.A."/>
            <person name="Hamilton E.P."/>
            <person name="Orias E."/>
        </authorList>
    </citation>
    <scope>NUCLEOTIDE SEQUENCE [LARGE SCALE GENOMIC DNA]</scope>
    <source>
        <strain evidence="3">SB210</strain>
    </source>
</reference>
<keyword evidence="3" id="KW-1185">Reference proteome</keyword>
<protein>
    <recommendedName>
        <fullName evidence="4">C1q domain-containing protein</fullName>
    </recommendedName>
</protein>
<dbReference type="GeneID" id="7846571"/>
<dbReference type="OMA" id="DNNSIMI"/>
<organism evidence="2 3">
    <name type="scientific">Tetrahymena thermophila (strain SB210)</name>
    <dbReference type="NCBI Taxonomy" id="312017"/>
    <lineage>
        <taxon>Eukaryota</taxon>
        <taxon>Sar</taxon>
        <taxon>Alveolata</taxon>
        <taxon>Ciliophora</taxon>
        <taxon>Intramacronucleata</taxon>
        <taxon>Oligohymenophorea</taxon>
        <taxon>Hymenostomatida</taxon>
        <taxon>Tetrahymenina</taxon>
        <taxon>Tetrahymenidae</taxon>
        <taxon>Tetrahymena</taxon>
    </lineage>
</organism>
<dbReference type="KEGG" id="tet:TTHERM_00637160"/>
<keyword evidence="1" id="KW-0175">Coiled coil</keyword>
<evidence type="ECO:0000256" key="1">
    <source>
        <dbReference type="SAM" id="Coils"/>
    </source>
</evidence>